<reference evidence="2 3" key="1">
    <citation type="submission" date="2015-11" db="EMBL/GenBank/DDBJ databases">
        <title>Sequence of Pedobacter ginsenosidimutans.</title>
        <authorList>
            <person name="Carson E."/>
            <person name="Keyser V."/>
            <person name="Newman J."/>
            <person name="Miller J."/>
        </authorList>
    </citation>
    <scope>NUCLEOTIDE SEQUENCE [LARGE SCALE GENOMIC DNA]</scope>
    <source>
        <strain evidence="2 3">KACC 14530</strain>
    </source>
</reference>
<dbReference type="RefSeq" id="WP_057931168.1">
    <property type="nucleotide sequence ID" value="NZ_LMZQ01000003.1"/>
</dbReference>
<dbReference type="EMBL" id="LMZQ01000003">
    <property type="protein sequence ID" value="KRT16918.1"/>
    <property type="molecule type" value="Genomic_DNA"/>
</dbReference>
<dbReference type="OrthoDB" id="5432602at2"/>
<accession>A0A0T5VSV2</accession>
<dbReference type="PANTHER" id="PTHR35024">
    <property type="entry name" value="HYPOTHETICAL CYTOSOLIC PROTEIN"/>
    <property type="match status" value="1"/>
</dbReference>
<protein>
    <recommendedName>
        <fullName evidence="4">Cell shape determination protein CcmA</fullName>
    </recommendedName>
</protein>
<evidence type="ECO:0008006" key="4">
    <source>
        <dbReference type="Google" id="ProtNLM"/>
    </source>
</evidence>
<dbReference type="Proteomes" id="UP000051950">
    <property type="component" value="Unassembled WGS sequence"/>
</dbReference>
<proteinExistence type="inferred from homology"/>
<dbReference type="PANTHER" id="PTHR35024:SF4">
    <property type="entry name" value="POLYMER-FORMING CYTOSKELETAL PROTEIN"/>
    <property type="match status" value="1"/>
</dbReference>
<evidence type="ECO:0000313" key="2">
    <source>
        <dbReference type="EMBL" id="KRT16918.1"/>
    </source>
</evidence>
<sequence length="129" mass="13741">MFKKNNQIKDLNQQEISTLIGLGFTITGELKGKAVVRIDGTVIGNVNVEGGVVLGEKGMIKGDIQTGSAIIYGTVNGNVKAQNLEIKKTGRVNGDIKTEAIEIELGAQYNGKLEMHQSGKTEDKVAVKA</sequence>
<comment type="similarity">
    <text evidence="1">Belongs to the bactofilin family.</text>
</comment>
<dbReference type="AlphaFoldDB" id="A0A0T5VSV2"/>
<name>A0A0T5VSV2_9SPHI</name>
<dbReference type="STRING" id="687842.ASU31_04325"/>
<comment type="caution">
    <text evidence="2">The sequence shown here is derived from an EMBL/GenBank/DDBJ whole genome shotgun (WGS) entry which is preliminary data.</text>
</comment>
<evidence type="ECO:0000313" key="3">
    <source>
        <dbReference type="Proteomes" id="UP000051950"/>
    </source>
</evidence>
<dbReference type="Pfam" id="PF04519">
    <property type="entry name" value="Bactofilin"/>
    <property type="match status" value="1"/>
</dbReference>
<dbReference type="InterPro" id="IPR007607">
    <property type="entry name" value="BacA/B"/>
</dbReference>
<keyword evidence="3" id="KW-1185">Reference proteome</keyword>
<gene>
    <name evidence="2" type="ORF">ASU31_04325</name>
</gene>
<evidence type="ECO:0000256" key="1">
    <source>
        <dbReference type="ARBA" id="ARBA00044755"/>
    </source>
</evidence>
<organism evidence="2 3">
    <name type="scientific">Pedobacter ginsenosidimutans</name>
    <dbReference type="NCBI Taxonomy" id="687842"/>
    <lineage>
        <taxon>Bacteria</taxon>
        <taxon>Pseudomonadati</taxon>
        <taxon>Bacteroidota</taxon>
        <taxon>Sphingobacteriia</taxon>
        <taxon>Sphingobacteriales</taxon>
        <taxon>Sphingobacteriaceae</taxon>
        <taxon>Pedobacter</taxon>
    </lineage>
</organism>